<dbReference type="InterPro" id="IPR025291">
    <property type="entry name" value="DUF4153"/>
</dbReference>
<evidence type="ECO:0000313" key="3">
    <source>
        <dbReference type="Proteomes" id="UP000272528"/>
    </source>
</evidence>
<dbReference type="Pfam" id="PF13687">
    <property type="entry name" value="DUF4153"/>
    <property type="match status" value="1"/>
</dbReference>
<proteinExistence type="predicted"/>
<dbReference type="Proteomes" id="UP000272528">
    <property type="component" value="Chromosome"/>
</dbReference>
<dbReference type="AlphaFoldDB" id="A0A3S9A6T2"/>
<feature type="transmembrane region" description="Helical" evidence="1">
    <location>
        <begin position="69"/>
        <end position="87"/>
    </location>
</feature>
<evidence type="ECO:0000313" key="2">
    <source>
        <dbReference type="EMBL" id="AZN41499.1"/>
    </source>
</evidence>
<organism evidence="2 3">
    <name type="scientific">Paenibacillus albus</name>
    <dbReference type="NCBI Taxonomy" id="2495582"/>
    <lineage>
        <taxon>Bacteria</taxon>
        <taxon>Bacillati</taxon>
        <taxon>Bacillota</taxon>
        <taxon>Bacilli</taxon>
        <taxon>Bacillales</taxon>
        <taxon>Paenibacillaceae</taxon>
        <taxon>Paenibacillus</taxon>
    </lineage>
</organism>
<dbReference type="KEGG" id="palb:EJC50_18830"/>
<keyword evidence="1" id="KW-1133">Transmembrane helix</keyword>
<accession>A0A3S9A6T2</accession>
<feature type="transmembrane region" description="Helical" evidence="1">
    <location>
        <begin position="216"/>
        <end position="238"/>
    </location>
</feature>
<protein>
    <submittedName>
        <fullName evidence="2">DUF4173 domain-containing protein</fullName>
    </submittedName>
</protein>
<gene>
    <name evidence="2" type="ORF">EJC50_18830</name>
</gene>
<keyword evidence="3" id="KW-1185">Reference proteome</keyword>
<dbReference type="RefSeq" id="WP_126017206.1">
    <property type="nucleotide sequence ID" value="NZ_CP034437.1"/>
</dbReference>
<feature type="transmembrane region" description="Helical" evidence="1">
    <location>
        <begin position="403"/>
        <end position="420"/>
    </location>
</feature>
<reference evidence="3" key="1">
    <citation type="submission" date="2018-12" db="EMBL/GenBank/DDBJ databases">
        <title>Genome sequence of Peanibacillus sp.</title>
        <authorList>
            <person name="Subramani G."/>
            <person name="Srinivasan S."/>
            <person name="Kim M.K."/>
        </authorList>
    </citation>
    <scope>NUCLEOTIDE SEQUENCE [LARGE SCALE GENOMIC DNA]</scope>
    <source>
        <strain evidence="3">18JY67-1</strain>
    </source>
</reference>
<feature type="transmembrane region" description="Helical" evidence="1">
    <location>
        <begin position="171"/>
        <end position="196"/>
    </location>
</feature>
<sequence length="503" mass="55908">MRDPAPWQRRYERIALLSLLFGLVSQYLIIGHSLGLNVPLFTGLFYGLFFYAVKGRIGGFDKWRGQSKSAWLLSLPIVLLSFSYILFANTMFQSLNVFILPALAAAQTVLLTRSSTKPWYRAAFYHDVLYVTLFKPITYISVPFGLLAARFLPEFAARGESSPAASKAKRVMLGLLLAAPLLLIVILLLASADTIFQSLLNRIPNLFGHVSIGNGIVRLIFAAVIGLYAFCYLWTLLFRRTDEQLSTPSIRSGKRFDSITATTLLMSFNLVYLVFAGIQSSYLFGAASGFLPEGTAYADYARQGFAQLVAVSLINLGLLLVGLHLVKREGQSAETVRKLSLSLLVGCTLIMLVSAFSRLSLYEQAYGFTQTRILVHGFMLFLGCILLVSLVRIWREHFSLSKAFIGLAVAAYVIMNYINIDAIVAQSNSERYEASGKIDLNYLKTLSSDALPALTKLQKEQQGMDNLEALSPIIKKIQEDAIAHSGWQSWSWPKQRARNMAVN</sequence>
<name>A0A3S9A6T2_9BACL</name>
<keyword evidence="1" id="KW-0472">Membrane</keyword>
<feature type="transmembrane region" description="Helical" evidence="1">
    <location>
        <begin position="259"/>
        <end position="284"/>
    </location>
</feature>
<feature type="transmembrane region" description="Helical" evidence="1">
    <location>
        <begin position="373"/>
        <end position="391"/>
    </location>
</feature>
<feature type="transmembrane region" description="Helical" evidence="1">
    <location>
        <begin position="304"/>
        <end position="326"/>
    </location>
</feature>
<feature type="transmembrane region" description="Helical" evidence="1">
    <location>
        <begin position="36"/>
        <end position="57"/>
    </location>
</feature>
<dbReference type="EMBL" id="CP034437">
    <property type="protein sequence ID" value="AZN41499.1"/>
    <property type="molecule type" value="Genomic_DNA"/>
</dbReference>
<keyword evidence="1" id="KW-0812">Transmembrane</keyword>
<evidence type="ECO:0000256" key="1">
    <source>
        <dbReference type="SAM" id="Phobius"/>
    </source>
</evidence>
<feature type="transmembrane region" description="Helical" evidence="1">
    <location>
        <begin position="338"/>
        <end position="361"/>
    </location>
</feature>
<dbReference type="OrthoDB" id="9767931at2"/>
<feature type="transmembrane region" description="Helical" evidence="1">
    <location>
        <begin position="12"/>
        <end position="30"/>
    </location>
</feature>